<dbReference type="Gramene" id="KVH99656">
    <property type="protein sequence ID" value="KVH99656"/>
    <property type="gene ID" value="Ccrd_022105"/>
</dbReference>
<dbReference type="Proteomes" id="UP000243975">
    <property type="component" value="Unassembled WGS sequence"/>
</dbReference>
<keyword evidence="2" id="KW-1185">Reference proteome</keyword>
<reference evidence="1 2" key="1">
    <citation type="journal article" date="2016" name="Sci. Rep.">
        <title>The genome sequence of the outbreeding globe artichoke constructed de novo incorporating a phase-aware low-pass sequencing strategy of F1 progeny.</title>
        <authorList>
            <person name="Scaglione D."/>
            <person name="Reyes-Chin-Wo S."/>
            <person name="Acquadro A."/>
            <person name="Froenicke L."/>
            <person name="Portis E."/>
            <person name="Beitel C."/>
            <person name="Tirone M."/>
            <person name="Mauro R."/>
            <person name="Lo Monaco A."/>
            <person name="Mauromicale G."/>
            <person name="Faccioli P."/>
            <person name="Cattivelli L."/>
            <person name="Rieseberg L."/>
            <person name="Michelmore R."/>
            <person name="Lanteri S."/>
        </authorList>
    </citation>
    <scope>NUCLEOTIDE SEQUENCE [LARGE SCALE GENOMIC DNA]</scope>
    <source>
        <strain evidence="1">2C</strain>
    </source>
</reference>
<dbReference type="AlphaFoldDB" id="A0A124SEC0"/>
<evidence type="ECO:0000313" key="2">
    <source>
        <dbReference type="Proteomes" id="UP000243975"/>
    </source>
</evidence>
<comment type="caution">
    <text evidence="1">The sequence shown here is derived from an EMBL/GenBank/DDBJ whole genome shotgun (WGS) entry which is preliminary data.</text>
</comment>
<protein>
    <submittedName>
        <fullName evidence="1">Uncharacterized protein</fullName>
    </submittedName>
</protein>
<evidence type="ECO:0000313" key="1">
    <source>
        <dbReference type="EMBL" id="KVH99656.1"/>
    </source>
</evidence>
<feature type="non-terminal residue" evidence="1">
    <location>
        <position position="1"/>
    </location>
</feature>
<name>A0A124SEC0_CYNCS</name>
<accession>A0A124SEC0</accession>
<feature type="non-terminal residue" evidence="1">
    <location>
        <position position="69"/>
    </location>
</feature>
<proteinExistence type="predicted"/>
<sequence>HVRPKISSKERGGSSPLQGIILRIILQNFGDLIYLMNGDSSLKSSTLHSPPSICFNKNHRRVDDKPLIK</sequence>
<gene>
    <name evidence="1" type="ORF">Ccrd_022105</name>
</gene>
<organism evidence="1 2">
    <name type="scientific">Cynara cardunculus var. scolymus</name>
    <name type="common">Globe artichoke</name>
    <name type="synonym">Cynara scolymus</name>
    <dbReference type="NCBI Taxonomy" id="59895"/>
    <lineage>
        <taxon>Eukaryota</taxon>
        <taxon>Viridiplantae</taxon>
        <taxon>Streptophyta</taxon>
        <taxon>Embryophyta</taxon>
        <taxon>Tracheophyta</taxon>
        <taxon>Spermatophyta</taxon>
        <taxon>Magnoliopsida</taxon>
        <taxon>eudicotyledons</taxon>
        <taxon>Gunneridae</taxon>
        <taxon>Pentapetalae</taxon>
        <taxon>asterids</taxon>
        <taxon>campanulids</taxon>
        <taxon>Asterales</taxon>
        <taxon>Asteraceae</taxon>
        <taxon>Carduoideae</taxon>
        <taxon>Cardueae</taxon>
        <taxon>Carduinae</taxon>
        <taxon>Cynara</taxon>
    </lineage>
</organism>
<dbReference type="EMBL" id="LEKV01003424">
    <property type="protein sequence ID" value="KVH99656.1"/>
    <property type="molecule type" value="Genomic_DNA"/>
</dbReference>